<protein>
    <submittedName>
        <fullName evidence="2">Uncharacterized protein</fullName>
    </submittedName>
</protein>
<feature type="signal peptide" evidence="1">
    <location>
        <begin position="1"/>
        <end position="19"/>
    </location>
</feature>
<evidence type="ECO:0000313" key="3">
    <source>
        <dbReference type="Proteomes" id="UP000321832"/>
    </source>
</evidence>
<proteinExistence type="predicted"/>
<keyword evidence="3" id="KW-1185">Reference proteome</keyword>
<evidence type="ECO:0000256" key="1">
    <source>
        <dbReference type="SAM" id="SignalP"/>
    </source>
</evidence>
<feature type="chain" id="PRO_5022876847" evidence="1">
    <location>
        <begin position="20"/>
        <end position="79"/>
    </location>
</feature>
<accession>A0A5C6U646</accession>
<evidence type="ECO:0000313" key="2">
    <source>
        <dbReference type="EMBL" id="TXC67208.1"/>
    </source>
</evidence>
<sequence length="79" mass="8178">MKQVLLASALVLAAGTAFAHNCPNEMKAIDAKLATNPKLADADAAKVKQLRADGEAAHKAGKHDDSMKALGEAKKILGI</sequence>
<gene>
    <name evidence="2" type="ORF">FSC37_20300</name>
</gene>
<name>A0A5C6U646_9BURK</name>
<dbReference type="Proteomes" id="UP000321832">
    <property type="component" value="Unassembled WGS sequence"/>
</dbReference>
<dbReference type="AlphaFoldDB" id="A0A5C6U646"/>
<reference evidence="2 3" key="1">
    <citation type="submission" date="2019-08" db="EMBL/GenBank/DDBJ databases">
        <authorList>
            <person name="Khan S.A."/>
            <person name="Jeon C.O."/>
            <person name="Jeong S.E."/>
        </authorList>
    </citation>
    <scope>NUCLEOTIDE SEQUENCE [LARGE SCALE GENOMIC DNA]</scope>
    <source>
        <strain evidence="3">IMCC1728</strain>
    </source>
</reference>
<organism evidence="2 3">
    <name type="scientific">Piscinibacter aquaticus</name>
    <dbReference type="NCBI Taxonomy" id="392597"/>
    <lineage>
        <taxon>Bacteria</taxon>
        <taxon>Pseudomonadati</taxon>
        <taxon>Pseudomonadota</taxon>
        <taxon>Betaproteobacteria</taxon>
        <taxon>Burkholderiales</taxon>
        <taxon>Sphaerotilaceae</taxon>
        <taxon>Piscinibacter</taxon>
    </lineage>
</organism>
<dbReference type="EMBL" id="VOPW01000001">
    <property type="protein sequence ID" value="TXC67208.1"/>
    <property type="molecule type" value="Genomic_DNA"/>
</dbReference>
<keyword evidence="1" id="KW-0732">Signal</keyword>
<comment type="caution">
    <text evidence="2">The sequence shown here is derived from an EMBL/GenBank/DDBJ whole genome shotgun (WGS) entry which is preliminary data.</text>
</comment>